<keyword evidence="3" id="KW-1185">Reference proteome</keyword>
<dbReference type="InterPro" id="IPR018913">
    <property type="entry name" value="BppU_N"/>
</dbReference>
<dbReference type="InterPro" id="IPR011050">
    <property type="entry name" value="Pectin_lyase_fold/virulence"/>
</dbReference>
<organism evidence="2 3">
    <name type="scientific">Metabacillus lacus</name>
    <dbReference type="NCBI Taxonomy" id="1983721"/>
    <lineage>
        <taxon>Bacteria</taxon>
        <taxon>Bacillati</taxon>
        <taxon>Bacillota</taxon>
        <taxon>Bacilli</taxon>
        <taxon>Bacillales</taxon>
        <taxon>Bacillaceae</taxon>
        <taxon>Metabacillus</taxon>
    </lineage>
</organism>
<dbReference type="AlphaFoldDB" id="A0A7X2IW48"/>
<dbReference type="RefSeq" id="WP_154305977.1">
    <property type="nucleotide sequence ID" value="NZ_WKKI01000002.1"/>
</dbReference>
<evidence type="ECO:0000313" key="3">
    <source>
        <dbReference type="Proteomes" id="UP000448867"/>
    </source>
</evidence>
<dbReference type="EMBL" id="WKKI01000002">
    <property type="protein sequence ID" value="MRX70841.1"/>
    <property type="molecule type" value="Genomic_DNA"/>
</dbReference>
<gene>
    <name evidence="2" type="ORF">GJU40_01500</name>
</gene>
<dbReference type="Pfam" id="PF10651">
    <property type="entry name" value="BppU_N"/>
    <property type="match status" value="1"/>
</dbReference>
<dbReference type="Proteomes" id="UP000448867">
    <property type="component" value="Unassembled WGS sequence"/>
</dbReference>
<reference evidence="2 3" key="1">
    <citation type="submission" date="2019-11" db="EMBL/GenBank/DDBJ databases">
        <title>Bacillus lacus genome.</title>
        <authorList>
            <person name="Allen C.J."/>
            <person name="Newman J.D."/>
        </authorList>
    </citation>
    <scope>NUCLEOTIDE SEQUENCE [LARGE SCALE GENOMIC DNA]</scope>
    <source>
        <strain evidence="2 3">KCTC 33946</strain>
    </source>
</reference>
<accession>A0A7X2IW48</accession>
<dbReference type="SUPFAM" id="SSF51126">
    <property type="entry name" value="Pectin lyase-like"/>
    <property type="match status" value="1"/>
</dbReference>
<name>A0A7X2IW48_9BACI</name>
<feature type="domain" description="BppU N-terminal" evidence="1">
    <location>
        <begin position="13"/>
        <end position="137"/>
    </location>
</feature>
<evidence type="ECO:0000259" key="1">
    <source>
        <dbReference type="Pfam" id="PF10651"/>
    </source>
</evidence>
<sequence length="950" mass="104800">MYKVFDVVVDTMQKSKHNNIVINTNDLKSAKLNITINQSLRPFVLTGATVRIAIVKPDAKTVFQDCTITDATKGKCEVTLNSQAYIIKGLYVAEIMVYIGSDKVAVTGTFTYSVQKGILSGSTLESTNDWQAINKAIVDAEGILKDIREKGTGVDAQARDQLQSVNVQLAQKANQSDVIRKGYGTLNDFDEPTRATIQGLAPGQINAVLGERNVKTPNLDDKAVTQGKTSFAKQGKNKFDGAFTKGVNLTGTYPNVYYDDFNFPNPFSIVFKAERAISYTISKSNDTDRFTVATFIGKPQRNQSPARAINAPTNLVNSVTVTLQGSEDYIVITVSSNTQSKIPAWVQIEEGLSATSFSGYDNVKFNLTDSIEEKDLKTNAVTARTVDFSAMNKLGLVLGSPEKLENELNRFEQISNTSNPFTFNGIKSVTFGNSIYFDCNIVPNNVNGILKMEENINMIFKVDVPDGDYNNVEIYIRNHRDNLNLSTSTKYAEYIGDGYYSIPNYKVIENRTHRVFVRNIGGNPNKKIKDIFISTNGIPSRGGIVDEIDNLKKRVSGNSLTRYVAPNGNDNNTGAKNSPYLTFQKAIDEGATKIIAQPGDYVGQRLLANSMDNLTILVDSPVTSQVKPKARIVNALDLSLSHDASVDLFTANLTVNASSNWHKVFVSKELTGERTGLQSVSYNAILWETNTGSYELDYKMVPVLTLSACQSTEGTFFFDGSKVYVHPKGKTITNKLFKRLINEEDQCVHLQSINSVLIEDLEVSFAAGVNIHTEDCLDTTFRSVDVAYSAYSSGFTPRRTNGNFYNCKGYKNNADGFAPVANGNTNFYNCFGMYNYDDGLSHHDGCTGVIEGGEYHHNVKGGLAPAHGAQVDLFNVISHNNGHGIYAQASSDRPVGRKVRHVNVVTYDNRYGISVQNYHVVAYNCKHENNQTPVWIRDVGDPKDRSFIEL</sequence>
<evidence type="ECO:0000313" key="2">
    <source>
        <dbReference type="EMBL" id="MRX70841.1"/>
    </source>
</evidence>
<dbReference type="Gene3D" id="2.160.20.10">
    <property type="entry name" value="Single-stranded right-handed beta-helix, Pectin lyase-like"/>
    <property type="match status" value="2"/>
</dbReference>
<dbReference type="OrthoDB" id="2943744at2"/>
<dbReference type="Gene3D" id="2.60.40.3350">
    <property type="match status" value="1"/>
</dbReference>
<dbReference type="InterPro" id="IPR012334">
    <property type="entry name" value="Pectin_lyas_fold"/>
</dbReference>
<protein>
    <submittedName>
        <fullName evidence="2">DUF2479 domain-containing protein</fullName>
    </submittedName>
</protein>
<comment type="caution">
    <text evidence="2">The sequence shown here is derived from an EMBL/GenBank/DDBJ whole genome shotgun (WGS) entry which is preliminary data.</text>
</comment>
<proteinExistence type="predicted"/>